<evidence type="ECO:0000256" key="1">
    <source>
        <dbReference type="ARBA" id="ARBA00004496"/>
    </source>
</evidence>
<evidence type="ECO:0000256" key="2">
    <source>
        <dbReference type="ARBA" id="ARBA00005594"/>
    </source>
</evidence>
<dbReference type="AlphaFoldDB" id="A0A9W6MUM5"/>
<dbReference type="Gene3D" id="1.10.730.10">
    <property type="entry name" value="Isoleucyl-tRNA Synthetase, Domain 1"/>
    <property type="match status" value="1"/>
</dbReference>
<keyword evidence="4 10" id="KW-0436">Ligase</keyword>
<dbReference type="NCBIfam" id="TIGR00456">
    <property type="entry name" value="argS"/>
    <property type="match status" value="1"/>
</dbReference>
<dbReference type="InterPro" id="IPR001412">
    <property type="entry name" value="aa-tRNA-synth_I_CS"/>
</dbReference>
<dbReference type="InterPro" id="IPR008909">
    <property type="entry name" value="DALR_anticod-bd"/>
</dbReference>
<comment type="similarity">
    <text evidence="2 10 11">Belongs to the class-I aminoacyl-tRNA synthetase family.</text>
</comment>
<feature type="short sequence motif" description="'HIGH' region" evidence="10">
    <location>
        <begin position="130"/>
        <end position="140"/>
    </location>
</feature>
<dbReference type="PRINTS" id="PR01038">
    <property type="entry name" value="TRNASYNTHARG"/>
</dbReference>
<dbReference type="Pfam" id="PF05746">
    <property type="entry name" value="DALR_1"/>
    <property type="match status" value="1"/>
</dbReference>
<accession>A0A9W6MUM5</accession>
<keyword evidence="8 10" id="KW-0030">Aminoacyl-tRNA synthetase</keyword>
<proteinExistence type="inferred from homology"/>
<dbReference type="Pfam" id="PF03485">
    <property type="entry name" value="Arg_tRNA_synt_N"/>
    <property type="match status" value="1"/>
</dbReference>
<comment type="subcellular location">
    <subcellularLocation>
        <location evidence="1 10">Cytoplasm</location>
    </subcellularLocation>
</comment>
<feature type="domain" description="DALR anticodon binding" evidence="12">
    <location>
        <begin position="452"/>
        <end position="577"/>
    </location>
</feature>
<protein>
    <recommendedName>
        <fullName evidence="10">Arginine--tRNA ligase</fullName>
        <ecNumber evidence="10">6.1.1.19</ecNumber>
    </recommendedName>
    <alternativeName>
        <fullName evidence="10">Arginyl-tRNA synthetase</fullName>
        <shortName evidence="10">ArgRS</shortName>
    </alternativeName>
</protein>
<dbReference type="SUPFAM" id="SSF55190">
    <property type="entry name" value="Arginyl-tRNA synthetase (ArgRS), N-terminal 'additional' domain"/>
    <property type="match status" value="1"/>
</dbReference>
<dbReference type="InterPro" id="IPR005148">
    <property type="entry name" value="Arg-tRNA-synth_N"/>
</dbReference>
<dbReference type="Gene3D" id="3.40.50.620">
    <property type="entry name" value="HUPs"/>
    <property type="match status" value="1"/>
</dbReference>
<dbReference type="PANTHER" id="PTHR11956">
    <property type="entry name" value="ARGINYL-TRNA SYNTHETASE"/>
    <property type="match status" value="1"/>
</dbReference>
<sequence>MNVFADFAARLRSILEALAAEGAIGRLPDLSRVVVEPPRDPSHGDLATNAAMVLSKELGLKPRDFGETIAARLGADPDVAAASVAGPGFVNMTLTDAFWRRALQSALEAGADYGRMAASGAKVNVEYVSANPTGPMHVGHCRGAVFGDSLANLLAFAGDDVTREYYINDAGAQVDVLARSAFLRYREALGEDIGAIPDGLYPGDYLKPIGAKLAAEHGPALKAMPEAEWLPLVRDATIDAMMAMIRDDLAALNIKHDVFFSERTLHGQGGLIVQAVEDLRKQGLVYEGVLAPPKGELPDDWEEREQTLFRATDFGDDVDRPLMKSDGSYTYFAADVAYFRSKFERGFSEMVFVLGADHGGYVKRLQAVGRALSGGEAKVSVELCQLVRLFRAGEPVRMSKRAGDFVTLRDVVDEVGRDAVRFMMLFRSNDAVLDFDFAKVTEQSRDNPVFYVQYAHARMQSILRKGLEMHGEPTAATDFSQLGDPGELALVRKIAAWPRAVEQAAAARQPHRIAFFLHELASEFHAHWNRGKDSPDLRFIMENNPLSSHARLALVRALVLVLSSGLGILGVTAPDEMR</sequence>
<organism evidence="14 15">
    <name type="scientific">Hansschlegelia plantiphila</name>
    <dbReference type="NCBI Taxonomy" id="374655"/>
    <lineage>
        <taxon>Bacteria</taxon>
        <taxon>Pseudomonadati</taxon>
        <taxon>Pseudomonadota</taxon>
        <taxon>Alphaproteobacteria</taxon>
        <taxon>Hyphomicrobiales</taxon>
        <taxon>Methylopilaceae</taxon>
        <taxon>Hansschlegelia</taxon>
    </lineage>
</organism>
<evidence type="ECO:0000256" key="3">
    <source>
        <dbReference type="ARBA" id="ARBA00022490"/>
    </source>
</evidence>
<dbReference type="EMBL" id="BSFI01000006">
    <property type="protein sequence ID" value="GLK67554.1"/>
    <property type="molecule type" value="Genomic_DNA"/>
</dbReference>
<dbReference type="Proteomes" id="UP001143372">
    <property type="component" value="Unassembled WGS sequence"/>
</dbReference>
<gene>
    <name evidence="10 14" type="primary">argS</name>
    <name evidence="14" type="ORF">GCM10008179_11920</name>
</gene>
<dbReference type="EC" id="6.1.1.19" evidence="10"/>
<name>A0A9W6MUM5_9HYPH</name>
<evidence type="ECO:0000256" key="7">
    <source>
        <dbReference type="ARBA" id="ARBA00022917"/>
    </source>
</evidence>
<evidence type="ECO:0000259" key="12">
    <source>
        <dbReference type="SMART" id="SM00836"/>
    </source>
</evidence>
<evidence type="ECO:0000256" key="8">
    <source>
        <dbReference type="ARBA" id="ARBA00023146"/>
    </source>
</evidence>
<dbReference type="SMART" id="SM01016">
    <property type="entry name" value="Arg_tRNA_synt_N"/>
    <property type="match status" value="1"/>
</dbReference>
<dbReference type="CDD" id="cd00671">
    <property type="entry name" value="ArgRS_core"/>
    <property type="match status" value="1"/>
</dbReference>
<evidence type="ECO:0000256" key="4">
    <source>
        <dbReference type="ARBA" id="ARBA00022598"/>
    </source>
</evidence>
<dbReference type="InterPro" id="IPR035684">
    <property type="entry name" value="ArgRS_core"/>
</dbReference>
<dbReference type="GO" id="GO:0006420">
    <property type="term" value="P:arginyl-tRNA aminoacylation"/>
    <property type="evidence" value="ECO:0007669"/>
    <property type="project" value="UniProtKB-UniRule"/>
</dbReference>
<evidence type="ECO:0000259" key="13">
    <source>
        <dbReference type="SMART" id="SM01016"/>
    </source>
</evidence>
<dbReference type="InterPro" id="IPR014729">
    <property type="entry name" value="Rossmann-like_a/b/a_fold"/>
</dbReference>
<dbReference type="SUPFAM" id="SSF47323">
    <property type="entry name" value="Anticodon-binding domain of a subclass of class I aminoacyl-tRNA synthetases"/>
    <property type="match status" value="1"/>
</dbReference>
<dbReference type="GO" id="GO:0005737">
    <property type="term" value="C:cytoplasm"/>
    <property type="evidence" value="ECO:0007669"/>
    <property type="project" value="UniProtKB-SubCell"/>
</dbReference>
<dbReference type="InterPro" id="IPR001278">
    <property type="entry name" value="Arg-tRNA-ligase"/>
</dbReference>
<evidence type="ECO:0000256" key="6">
    <source>
        <dbReference type="ARBA" id="ARBA00022840"/>
    </source>
</evidence>
<reference evidence="14" key="1">
    <citation type="journal article" date="2014" name="Int. J. Syst. Evol. Microbiol.">
        <title>Complete genome sequence of Corynebacterium casei LMG S-19264T (=DSM 44701T), isolated from a smear-ripened cheese.</title>
        <authorList>
            <consortium name="US DOE Joint Genome Institute (JGI-PGF)"/>
            <person name="Walter F."/>
            <person name="Albersmeier A."/>
            <person name="Kalinowski J."/>
            <person name="Ruckert C."/>
        </authorList>
    </citation>
    <scope>NUCLEOTIDE SEQUENCE</scope>
    <source>
        <strain evidence="14">VKM B-2347</strain>
    </source>
</reference>
<dbReference type="FunFam" id="1.10.730.10:FF:000008">
    <property type="entry name" value="Arginine--tRNA ligase"/>
    <property type="match status" value="1"/>
</dbReference>
<comment type="caution">
    <text evidence="14">The sequence shown here is derived from an EMBL/GenBank/DDBJ whole genome shotgun (WGS) entry which is preliminary data.</text>
</comment>
<dbReference type="InterPro" id="IPR009080">
    <property type="entry name" value="tRNAsynth_Ia_anticodon-bd"/>
</dbReference>
<dbReference type="PROSITE" id="PS00178">
    <property type="entry name" value="AA_TRNA_LIGASE_I"/>
    <property type="match status" value="1"/>
</dbReference>
<keyword evidence="5 10" id="KW-0547">Nucleotide-binding</keyword>
<keyword evidence="6 10" id="KW-0067">ATP-binding</keyword>
<dbReference type="Gene3D" id="3.30.1360.70">
    <property type="entry name" value="Arginyl tRNA synthetase N-terminal domain"/>
    <property type="match status" value="1"/>
</dbReference>
<dbReference type="SUPFAM" id="SSF52374">
    <property type="entry name" value="Nucleotidylyl transferase"/>
    <property type="match status" value="1"/>
</dbReference>
<comment type="catalytic activity">
    <reaction evidence="9 10">
        <text>tRNA(Arg) + L-arginine + ATP = L-arginyl-tRNA(Arg) + AMP + diphosphate</text>
        <dbReference type="Rhea" id="RHEA:20301"/>
        <dbReference type="Rhea" id="RHEA-COMP:9658"/>
        <dbReference type="Rhea" id="RHEA-COMP:9673"/>
        <dbReference type="ChEBI" id="CHEBI:30616"/>
        <dbReference type="ChEBI" id="CHEBI:32682"/>
        <dbReference type="ChEBI" id="CHEBI:33019"/>
        <dbReference type="ChEBI" id="CHEBI:78442"/>
        <dbReference type="ChEBI" id="CHEBI:78513"/>
        <dbReference type="ChEBI" id="CHEBI:456215"/>
        <dbReference type="EC" id="6.1.1.19"/>
    </reaction>
</comment>
<feature type="domain" description="Arginyl tRNA synthetase N-terminal" evidence="13">
    <location>
        <begin position="5"/>
        <end position="94"/>
    </location>
</feature>
<dbReference type="GO" id="GO:0005524">
    <property type="term" value="F:ATP binding"/>
    <property type="evidence" value="ECO:0007669"/>
    <property type="project" value="UniProtKB-UniRule"/>
</dbReference>
<dbReference type="HAMAP" id="MF_00123">
    <property type="entry name" value="Arg_tRNA_synth"/>
    <property type="match status" value="1"/>
</dbReference>
<keyword evidence="7 10" id="KW-0648">Protein biosynthesis</keyword>
<dbReference type="InterPro" id="IPR036695">
    <property type="entry name" value="Arg-tRNA-synth_N_sf"/>
</dbReference>
<dbReference type="SMART" id="SM00836">
    <property type="entry name" value="DALR_1"/>
    <property type="match status" value="1"/>
</dbReference>
<comment type="subunit">
    <text evidence="10">Monomer.</text>
</comment>
<dbReference type="Pfam" id="PF00750">
    <property type="entry name" value="tRNA-synt_1d"/>
    <property type="match status" value="2"/>
</dbReference>
<dbReference type="RefSeq" id="WP_271167803.1">
    <property type="nucleotide sequence ID" value="NZ_BSFI01000006.1"/>
</dbReference>
<dbReference type="PANTHER" id="PTHR11956:SF5">
    <property type="entry name" value="ARGININE--TRNA LIGASE, CYTOPLASMIC"/>
    <property type="match status" value="1"/>
</dbReference>
<keyword evidence="3 10" id="KW-0963">Cytoplasm</keyword>
<reference evidence="14" key="2">
    <citation type="submission" date="2023-01" db="EMBL/GenBank/DDBJ databases">
        <authorList>
            <person name="Sun Q."/>
            <person name="Evtushenko L."/>
        </authorList>
    </citation>
    <scope>NUCLEOTIDE SEQUENCE</scope>
    <source>
        <strain evidence="14">VKM B-2347</strain>
    </source>
</reference>
<evidence type="ECO:0000256" key="9">
    <source>
        <dbReference type="ARBA" id="ARBA00049339"/>
    </source>
</evidence>
<keyword evidence="15" id="KW-1185">Reference proteome</keyword>
<evidence type="ECO:0000313" key="15">
    <source>
        <dbReference type="Proteomes" id="UP001143372"/>
    </source>
</evidence>
<evidence type="ECO:0000256" key="10">
    <source>
        <dbReference type="HAMAP-Rule" id="MF_00123"/>
    </source>
</evidence>
<evidence type="ECO:0000256" key="5">
    <source>
        <dbReference type="ARBA" id="ARBA00022741"/>
    </source>
</evidence>
<evidence type="ECO:0000256" key="11">
    <source>
        <dbReference type="RuleBase" id="RU363038"/>
    </source>
</evidence>
<evidence type="ECO:0000313" key="14">
    <source>
        <dbReference type="EMBL" id="GLK67554.1"/>
    </source>
</evidence>
<dbReference type="GO" id="GO:0004814">
    <property type="term" value="F:arginine-tRNA ligase activity"/>
    <property type="evidence" value="ECO:0007669"/>
    <property type="project" value="UniProtKB-UniRule"/>
</dbReference>